<dbReference type="SUPFAM" id="SSF69318">
    <property type="entry name" value="Integrin alpha N-terminal domain"/>
    <property type="match status" value="1"/>
</dbReference>
<gene>
    <name evidence="2" type="ORF">UFOVP71_203</name>
</gene>
<protein>
    <submittedName>
        <fullName evidence="2">Repeat domain in Vibrio, Colwellia, Bradyrhizobium and Shewanella</fullName>
    </submittedName>
</protein>
<dbReference type="PROSITE" id="PS51257">
    <property type="entry name" value="PROKAR_LIPOPROTEIN"/>
    <property type="match status" value="1"/>
</dbReference>
<dbReference type="InterPro" id="IPR013517">
    <property type="entry name" value="FG-GAP"/>
</dbReference>
<evidence type="ECO:0000256" key="1">
    <source>
        <dbReference type="ARBA" id="ARBA00022729"/>
    </source>
</evidence>
<reference evidence="2" key="1">
    <citation type="submission" date="2020-05" db="EMBL/GenBank/DDBJ databases">
        <authorList>
            <person name="Chiriac C."/>
            <person name="Salcher M."/>
            <person name="Ghai R."/>
            <person name="Kavagutti S V."/>
        </authorList>
    </citation>
    <scope>NUCLEOTIDE SEQUENCE</scope>
</reference>
<dbReference type="EMBL" id="LR797824">
    <property type="protein sequence ID" value="CAB4241665.1"/>
    <property type="molecule type" value="Genomic_DNA"/>
</dbReference>
<organism evidence="2">
    <name type="scientific">uncultured Caudovirales phage</name>
    <dbReference type="NCBI Taxonomy" id="2100421"/>
    <lineage>
        <taxon>Viruses</taxon>
        <taxon>Duplodnaviria</taxon>
        <taxon>Heunggongvirae</taxon>
        <taxon>Uroviricota</taxon>
        <taxon>Caudoviricetes</taxon>
        <taxon>Peduoviridae</taxon>
        <taxon>Maltschvirus</taxon>
        <taxon>Maltschvirus maltsch</taxon>
    </lineage>
</organism>
<evidence type="ECO:0000313" key="2">
    <source>
        <dbReference type="EMBL" id="CAB4241665.1"/>
    </source>
</evidence>
<name>A0A6J5T9R0_9CAUD</name>
<dbReference type="PANTHER" id="PTHR46580:SF2">
    <property type="entry name" value="MAM DOMAIN-CONTAINING PROTEIN"/>
    <property type="match status" value="1"/>
</dbReference>
<dbReference type="Pfam" id="PF13517">
    <property type="entry name" value="FG-GAP_3"/>
    <property type="match status" value="1"/>
</dbReference>
<dbReference type="PANTHER" id="PTHR46580">
    <property type="entry name" value="SENSOR KINASE-RELATED"/>
    <property type="match status" value="1"/>
</dbReference>
<proteinExistence type="predicted"/>
<accession>A0A6J5T9R0</accession>
<dbReference type="InterPro" id="IPR028994">
    <property type="entry name" value="Integrin_alpha_N"/>
</dbReference>
<keyword evidence="1" id="KW-0732">Signal</keyword>
<sequence length="382" mass="41791">MKHYITSVCLSSLLIACGGGGGSTSSAATPVVNPGPVAPSTISVSSYINSKENSFFSNDFPKDADGVNPLPADAFAFFKYADGSQGVVAERNLYNLQTETPSTATRGKITFYKKINNQWQLNPITVIENVRPCVHARKLLATDFNNDGIMDFAITCHGWDATPFPGEQSVVLLSQGAGYVLNSITATADFYHGGSTSDFNNDGYPDIALTTHAGIKIFLNDKTGKFVESTDYTVPQSRHPFHVELFDMSGDGKFDLIAGGHEWDDSTRIIINPGDNKFANGRTIIVPTVPGAGVIVDFVYIKSNNSVYILRTGDGQNNGTVFYEGLWIQKFSLDSNTSTVIYANQAWTDNRYNWPRKWLVWLDEEGGYIVSNWGSAIRLLIN</sequence>
<dbReference type="Gene3D" id="2.130.10.130">
    <property type="entry name" value="Integrin alpha, N-terminal"/>
    <property type="match status" value="1"/>
</dbReference>